<feature type="transmembrane region" description="Helical" evidence="7">
    <location>
        <begin position="176"/>
        <end position="198"/>
    </location>
</feature>
<keyword evidence="5 7" id="KW-1133">Transmembrane helix</keyword>
<keyword evidence="6 7" id="KW-0472">Membrane</keyword>
<keyword evidence="2" id="KW-0813">Transport</keyword>
<dbReference type="PROSITE" id="PS50850">
    <property type="entry name" value="MFS"/>
    <property type="match status" value="1"/>
</dbReference>
<feature type="transmembrane region" description="Helical" evidence="7">
    <location>
        <begin position="346"/>
        <end position="370"/>
    </location>
</feature>
<dbReference type="EMBL" id="JAARRL010000013">
    <property type="protein sequence ID" value="MBC1500782.1"/>
    <property type="molecule type" value="Genomic_DNA"/>
</dbReference>
<evidence type="ECO:0000256" key="5">
    <source>
        <dbReference type="ARBA" id="ARBA00022989"/>
    </source>
</evidence>
<feature type="transmembrane region" description="Helical" evidence="7">
    <location>
        <begin position="21"/>
        <end position="48"/>
    </location>
</feature>
<evidence type="ECO:0000256" key="7">
    <source>
        <dbReference type="SAM" id="Phobius"/>
    </source>
</evidence>
<evidence type="ECO:0000259" key="8">
    <source>
        <dbReference type="PROSITE" id="PS50850"/>
    </source>
</evidence>
<name>A0A841Z814_9LIST</name>
<dbReference type="GO" id="GO:0005886">
    <property type="term" value="C:plasma membrane"/>
    <property type="evidence" value="ECO:0007669"/>
    <property type="project" value="UniProtKB-SubCell"/>
</dbReference>
<dbReference type="PANTHER" id="PTHR23521">
    <property type="entry name" value="TRANSPORTER MFS SUPERFAMILY"/>
    <property type="match status" value="1"/>
</dbReference>
<feature type="transmembrane region" description="Helical" evidence="7">
    <location>
        <begin position="147"/>
        <end position="170"/>
    </location>
</feature>
<evidence type="ECO:0000256" key="6">
    <source>
        <dbReference type="ARBA" id="ARBA00023136"/>
    </source>
</evidence>
<dbReference type="GO" id="GO:0022857">
    <property type="term" value="F:transmembrane transporter activity"/>
    <property type="evidence" value="ECO:0007669"/>
    <property type="project" value="InterPro"/>
</dbReference>
<feature type="transmembrane region" description="Helical" evidence="7">
    <location>
        <begin position="376"/>
        <end position="395"/>
    </location>
</feature>
<dbReference type="InterPro" id="IPR020846">
    <property type="entry name" value="MFS_dom"/>
</dbReference>
<evidence type="ECO:0000313" key="9">
    <source>
        <dbReference type="EMBL" id="MBC1500782.1"/>
    </source>
</evidence>
<dbReference type="AlphaFoldDB" id="A0A841Z814"/>
<dbReference type="Proteomes" id="UP000564536">
    <property type="component" value="Unassembled WGS sequence"/>
</dbReference>
<feature type="transmembrane region" description="Helical" evidence="7">
    <location>
        <begin position="83"/>
        <end position="103"/>
    </location>
</feature>
<dbReference type="Gene3D" id="1.20.1250.20">
    <property type="entry name" value="MFS general substrate transporter like domains"/>
    <property type="match status" value="2"/>
</dbReference>
<feature type="transmembrane region" description="Helical" evidence="7">
    <location>
        <begin position="60"/>
        <end position="76"/>
    </location>
</feature>
<comment type="subcellular location">
    <subcellularLocation>
        <location evidence="1">Cell membrane</location>
        <topology evidence="1">Multi-pass membrane protein</topology>
    </subcellularLocation>
</comment>
<keyword evidence="3" id="KW-1003">Cell membrane</keyword>
<feature type="transmembrane region" description="Helical" evidence="7">
    <location>
        <begin position="312"/>
        <end position="334"/>
    </location>
</feature>
<dbReference type="PANTHER" id="PTHR23521:SF2">
    <property type="entry name" value="TRANSPORTER MFS SUPERFAMILY"/>
    <property type="match status" value="1"/>
</dbReference>
<evidence type="ECO:0000256" key="3">
    <source>
        <dbReference type="ARBA" id="ARBA00022475"/>
    </source>
</evidence>
<accession>A0A841Z814</accession>
<feature type="domain" description="Major facilitator superfamily (MFS) profile" evidence="8">
    <location>
        <begin position="22"/>
        <end position="399"/>
    </location>
</feature>
<dbReference type="Pfam" id="PF07690">
    <property type="entry name" value="MFS_1"/>
    <property type="match status" value="1"/>
</dbReference>
<organism evidence="9 10">
    <name type="scientific">Listeria weihenstephanensis</name>
    <dbReference type="NCBI Taxonomy" id="1006155"/>
    <lineage>
        <taxon>Bacteria</taxon>
        <taxon>Bacillati</taxon>
        <taxon>Bacillota</taxon>
        <taxon>Bacilli</taxon>
        <taxon>Bacillales</taxon>
        <taxon>Listeriaceae</taxon>
        <taxon>Listeria</taxon>
    </lineage>
</organism>
<dbReference type="SUPFAM" id="SSF103473">
    <property type="entry name" value="MFS general substrate transporter"/>
    <property type="match status" value="1"/>
</dbReference>
<sequence length="404" mass="44196">MTLFFLMQKIHRRIGMKSNNFKFWILTVVVAISGLSQGLLLPLISIIFEEHGISSGLNGFHATGIYIGVLIVSPFIEAPLHRFGYKPIIIVGGGLVAVALLLFPMWFNLYFWFFLRLVIGVGDHMLHFSSQTWIGAMSHPSKRGRNMAIYGLFFSLGFAIGPQLVNLMAINVNLPFFISGIMVVIAWTLVWALKNEFVGEQAVIREISFFGSLKRFSEVFKMAWISMIPPFVYGILETALNATFPIVGLRDGIPQAMVVTIISSFSVGTILFQVPIGILSDRVGRAKVLPIFVGAGAVVFFVTAFVSNSIVLIGMFFVLGILLGSMYSLGLSYMTDLTPLELLPAGNILVGMSFSLGSIIGPSTTGIMIGLFGNDVFYFVITGLLIAAFLALFFGNIRKNSSLA</sequence>
<evidence type="ECO:0000256" key="1">
    <source>
        <dbReference type="ARBA" id="ARBA00004651"/>
    </source>
</evidence>
<evidence type="ECO:0000313" key="10">
    <source>
        <dbReference type="Proteomes" id="UP000564536"/>
    </source>
</evidence>
<gene>
    <name evidence="9" type="ORF">HB943_09210</name>
</gene>
<dbReference type="InterPro" id="IPR011701">
    <property type="entry name" value="MFS"/>
</dbReference>
<evidence type="ECO:0000256" key="2">
    <source>
        <dbReference type="ARBA" id="ARBA00022448"/>
    </source>
</evidence>
<keyword evidence="4 7" id="KW-0812">Transmembrane</keyword>
<protein>
    <submittedName>
        <fullName evidence="9">MFS transporter</fullName>
    </submittedName>
</protein>
<dbReference type="CDD" id="cd17477">
    <property type="entry name" value="MFS_YcaD_like"/>
    <property type="match status" value="1"/>
</dbReference>
<evidence type="ECO:0000256" key="4">
    <source>
        <dbReference type="ARBA" id="ARBA00022692"/>
    </source>
</evidence>
<dbReference type="InterPro" id="IPR047200">
    <property type="entry name" value="MFS_YcaD-like"/>
</dbReference>
<reference evidence="9 10" key="1">
    <citation type="submission" date="2020-03" db="EMBL/GenBank/DDBJ databases">
        <title>Soil Listeria distribution.</title>
        <authorList>
            <person name="Liao J."/>
            <person name="Wiedmann M."/>
        </authorList>
    </citation>
    <scope>NUCLEOTIDE SEQUENCE [LARGE SCALE GENOMIC DNA]</scope>
    <source>
        <strain evidence="9 10">FSL L7-1523</strain>
    </source>
</reference>
<proteinExistence type="predicted"/>
<feature type="transmembrane region" description="Helical" evidence="7">
    <location>
        <begin position="256"/>
        <end position="276"/>
    </location>
</feature>
<comment type="caution">
    <text evidence="9">The sequence shown here is derived from an EMBL/GenBank/DDBJ whole genome shotgun (WGS) entry which is preliminary data.</text>
</comment>
<feature type="transmembrane region" description="Helical" evidence="7">
    <location>
        <begin position="288"/>
        <end position="306"/>
    </location>
</feature>
<dbReference type="InterPro" id="IPR036259">
    <property type="entry name" value="MFS_trans_sf"/>
</dbReference>